<evidence type="ECO:0000256" key="6">
    <source>
        <dbReference type="ARBA" id="ARBA00023136"/>
    </source>
</evidence>
<dbReference type="Pfam" id="PF13727">
    <property type="entry name" value="CoA_binding_3"/>
    <property type="match status" value="1"/>
</dbReference>
<feature type="domain" description="Bacterial sugar transferase" evidence="8">
    <location>
        <begin position="265"/>
        <end position="467"/>
    </location>
</feature>
<feature type="transmembrane region" description="Helical" evidence="7">
    <location>
        <begin position="7"/>
        <end position="30"/>
    </location>
</feature>
<evidence type="ECO:0000313" key="9">
    <source>
        <dbReference type="EMBL" id="OGH74268.1"/>
    </source>
</evidence>
<feature type="transmembrane region" description="Helical" evidence="7">
    <location>
        <begin position="50"/>
        <end position="72"/>
    </location>
</feature>
<feature type="transmembrane region" description="Helical" evidence="7">
    <location>
        <begin position="84"/>
        <end position="107"/>
    </location>
</feature>
<evidence type="ECO:0000313" key="10">
    <source>
        <dbReference type="Proteomes" id="UP000178347"/>
    </source>
</evidence>
<feature type="transmembrane region" description="Helical" evidence="7">
    <location>
        <begin position="113"/>
        <end position="133"/>
    </location>
</feature>
<dbReference type="GO" id="GO:0016780">
    <property type="term" value="F:phosphotransferase activity, for other substituted phosphate groups"/>
    <property type="evidence" value="ECO:0007669"/>
    <property type="project" value="TreeGrafter"/>
</dbReference>
<proteinExistence type="inferred from homology"/>
<dbReference type="AlphaFoldDB" id="A0A1F6MRU1"/>
<dbReference type="NCBIfam" id="TIGR03025">
    <property type="entry name" value="EPS_sugtrans"/>
    <property type="match status" value="1"/>
</dbReference>
<name>A0A1F6MRU1_9BACT</name>
<evidence type="ECO:0000256" key="7">
    <source>
        <dbReference type="SAM" id="Phobius"/>
    </source>
</evidence>
<feature type="transmembrane region" description="Helical" evidence="7">
    <location>
        <begin position="449"/>
        <end position="466"/>
    </location>
</feature>
<accession>A0A1F6MRU1</accession>
<keyword evidence="6 7" id="KW-0472">Membrane</keyword>
<gene>
    <name evidence="9" type="ORF">A3G00_00130</name>
</gene>
<dbReference type="InterPro" id="IPR003362">
    <property type="entry name" value="Bact_transf"/>
</dbReference>
<dbReference type="PANTHER" id="PTHR30576">
    <property type="entry name" value="COLANIC BIOSYNTHESIS UDP-GLUCOSE LIPID CARRIER TRANSFERASE"/>
    <property type="match status" value="1"/>
</dbReference>
<evidence type="ECO:0000256" key="4">
    <source>
        <dbReference type="ARBA" id="ARBA00022692"/>
    </source>
</evidence>
<comment type="subcellular location">
    <subcellularLocation>
        <location evidence="1">Membrane</location>
        <topology evidence="1">Multi-pass membrane protein</topology>
    </subcellularLocation>
</comment>
<evidence type="ECO:0000256" key="3">
    <source>
        <dbReference type="ARBA" id="ARBA00022679"/>
    </source>
</evidence>
<dbReference type="InterPro" id="IPR017475">
    <property type="entry name" value="EPS_sugar_tfrase"/>
</dbReference>
<dbReference type="Pfam" id="PF02397">
    <property type="entry name" value="Bac_transf"/>
    <property type="match status" value="1"/>
</dbReference>
<organism evidence="9 10">
    <name type="scientific">Candidatus Magasanikbacteria bacterium RIFCSPLOWO2_12_FULL_43_12</name>
    <dbReference type="NCBI Taxonomy" id="1798692"/>
    <lineage>
        <taxon>Bacteria</taxon>
        <taxon>Candidatus Magasanikiibacteriota</taxon>
    </lineage>
</organism>
<sequence>MKRSEIFLMIFKVPVDFLMLVFAGVSAYYLRFIDLFVGLRPVVFDLSLSAYLGIVMWVGLAWLFIFALLGLYSIDPNRKLSKDLTRVFFACSVGIGAVALYVMFALQQFDSRFLALVSWALAIIYVSVGRILVRGLKGLMYRVGWGLRRVAVIGDEEIAEDVAKELEQRAELGYKVVGQYSTFSAQLISALEKLNLDEVIFTNPRANEKEALRALNFCNLHHIVFKYSADLFAAYSANMAVSPLAGVPMVELKCTPLDGWGRVAKRVFDVLVSLSVITVFLPVLIIVALIILLETGRPVIYKNERVGIRGQKFFTFKFRSMFQKDCTGPQFGRAGLKAEAKEKDLIEEKSVRTGPIYKIADDPRVTKFGRFVRRWSIDELPQFFNVLIGDMSIVGPRPHQPREVEQYEREYPTVFTLKPGITGMAQISGRSDLSFEEEMKLDIFYIERWSIFLDLIVFIKTPFVVFKRRKAL</sequence>
<dbReference type="PANTHER" id="PTHR30576:SF10">
    <property type="entry name" value="SLL5057 PROTEIN"/>
    <property type="match status" value="1"/>
</dbReference>
<comment type="similarity">
    <text evidence="2">Belongs to the bacterial sugar transferase family.</text>
</comment>
<feature type="transmembrane region" description="Helical" evidence="7">
    <location>
        <begin position="270"/>
        <end position="293"/>
    </location>
</feature>
<evidence type="ECO:0000259" key="8">
    <source>
        <dbReference type="Pfam" id="PF02397"/>
    </source>
</evidence>
<keyword evidence="5 7" id="KW-1133">Transmembrane helix</keyword>
<protein>
    <recommendedName>
        <fullName evidence="8">Bacterial sugar transferase domain-containing protein</fullName>
    </recommendedName>
</protein>
<dbReference type="Proteomes" id="UP000178347">
    <property type="component" value="Unassembled WGS sequence"/>
</dbReference>
<comment type="caution">
    <text evidence="9">The sequence shown here is derived from an EMBL/GenBank/DDBJ whole genome shotgun (WGS) entry which is preliminary data.</text>
</comment>
<dbReference type="STRING" id="1798692.A3G00_00130"/>
<evidence type="ECO:0000256" key="1">
    <source>
        <dbReference type="ARBA" id="ARBA00004141"/>
    </source>
</evidence>
<evidence type="ECO:0000256" key="5">
    <source>
        <dbReference type="ARBA" id="ARBA00022989"/>
    </source>
</evidence>
<dbReference type="EMBL" id="MFQN01000020">
    <property type="protein sequence ID" value="OGH74268.1"/>
    <property type="molecule type" value="Genomic_DNA"/>
</dbReference>
<keyword evidence="4 7" id="KW-0812">Transmembrane</keyword>
<keyword evidence="3" id="KW-0808">Transferase</keyword>
<dbReference type="GO" id="GO:0016020">
    <property type="term" value="C:membrane"/>
    <property type="evidence" value="ECO:0007669"/>
    <property type="project" value="UniProtKB-SubCell"/>
</dbReference>
<evidence type="ECO:0000256" key="2">
    <source>
        <dbReference type="ARBA" id="ARBA00006464"/>
    </source>
</evidence>
<reference evidence="9 10" key="1">
    <citation type="journal article" date="2016" name="Nat. Commun.">
        <title>Thousands of microbial genomes shed light on interconnected biogeochemical processes in an aquifer system.</title>
        <authorList>
            <person name="Anantharaman K."/>
            <person name="Brown C.T."/>
            <person name="Hug L.A."/>
            <person name="Sharon I."/>
            <person name="Castelle C.J."/>
            <person name="Probst A.J."/>
            <person name="Thomas B.C."/>
            <person name="Singh A."/>
            <person name="Wilkins M.J."/>
            <person name="Karaoz U."/>
            <person name="Brodie E.L."/>
            <person name="Williams K.H."/>
            <person name="Hubbard S.S."/>
            <person name="Banfield J.F."/>
        </authorList>
    </citation>
    <scope>NUCLEOTIDE SEQUENCE [LARGE SCALE GENOMIC DNA]</scope>
</reference>